<accession>A0A369XIT0</accession>
<dbReference type="PANTHER" id="PTHR35004:SF6">
    <property type="entry name" value="TRANSPOSASE"/>
    <property type="match status" value="1"/>
</dbReference>
<name>A0A369XIT0_9PROT</name>
<dbReference type="InterPro" id="IPR036397">
    <property type="entry name" value="RNaseH_sf"/>
</dbReference>
<gene>
    <name evidence="2" type="ORF">DVS81_14800</name>
</gene>
<comment type="caution">
    <text evidence="2">The sequence shown here is derived from an EMBL/GenBank/DDBJ whole genome shotgun (WGS) entry which is preliminary data.</text>
</comment>
<evidence type="ECO:0000313" key="2">
    <source>
        <dbReference type="EMBL" id="RDE49814.1"/>
    </source>
</evidence>
<reference evidence="2 3" key="1">
    <citation type="submission" date="2018-05" db="EMBL/GenBank/DDBJ databases">
        <title>Integrated omic analyses show evidence that a Ca. Accumulibacter phosphatis strain performs denitrification under micro-aerobic conditions.</title>
        <authorList>
            <person name="Camejo P.Y."/>
            <person name="Katherine M.D."/>
            <person name="Daniel N.R."/>
        </authorList>
    </citation>
    <scope>NUCLEOTIDE SEQUENCE [LARGE SCALE GENOMIC DNA]</scope>
    <source>
        <strain evidence="2">UW-LDO-IC</strain>
    </source>
</reference>
<dbReference type="SUPFAM" id="SSF53098">
    <property type="entry name" value="Ribonuclease H-like"/>
    <property type="match status" value="1"/>
</dbReference>
<proteinExistence type="predicted"/>
<sequence length="480" mass="54191">MSSTIDPLKRDRWARLRFSIIGPLLAAPPATGELQAALTALAVKRWRHPLSGLEVCFGKSTLERWYYQARRATDPVATLRNRLRGNIGRFPSMHPRTIEVLTTQYREHPGWTAQLHFDNLRVSLVGSDSPLPSYPTIRRYLKAQGMFRQGRAKRTTDGASLARDRLEQLEVRSFEVDQVSALWHLDFHHAKRKVLTRAGNWVKPLLLGVIDDRSRLVCHLQWYLDETAESLVHGLSQAFMKRGLPRALMTDNGAAMLADETVSGLACLGIVHQTTLPYSPYQNAKQESFWGRVEGRLMAMLEGEESLTLELLNQATQAWVEQEYHRTRHAELDATPLTRYLAGPNVRRDCPKTEALSAAFRIEVARRQRRSDGTVSLAGERFEIPARYRHLTMLYLRYARWDLTRVDLVDPRTGALLCPVKPLDKSANADGQRRRLTPVSADLSPLPSSGLAPLLRQLLADYAATGLPPAYLTPLDQDPA</sequence>
<protein>
    <submittedName>
        <fullName evidence="2">Transposase</fullName>
    </submittedName>
</protein>
<dbReference type="InterPro" id="IPR001584">
    <property type="entry name" value="Integrase_cat-core"/>
</dbReference>
<evidence type="ECO:0000313" key="3">
    <source>
        <dbReference type="Proteomes" id="UP000253831"/>
    </source>
</evidence>
<organism evidence="2 3">
    <name type="scientific">Candidatus Accumulibacter meliphilus</name>
    <dbReference type="NCBI Taxonomy" id="2211374"/>
    <lineage>
        <taxon>Bacteria</taxon>
        <taxon>Pseudomonadati</taxon>
        <taxon>Pseudomonadota</taxon>
        <taxon>Betaproteobacteria</taxon>
        <taxon>Candidatus Accumulibacter</taxon>
    </lineage>
</organism>
<dbReference type="PROSITE" id="PS50994">
    <property type="entry name" value="INTEGRASE"/>
    <property type="match status" value="1"/>
</dbReference>
<dbReference type="EMBL" id="QPGA01000032">
    <property type="protein sequence ID" value="RDE49814.1"/>
    <property type="molecule type" value="Genomic_DNA"/>
</dbReference>
<dbReference type="AlphaFoldDB" id="A0A369XIT0"/>
<dbReference type="Proteomes" id="UP000253831">
    <property type="component" value="Unassembled WGS sequence"/>
</dbReference>
<feature type="domain" description="Integrase catalytic" evidence="1">
    <location>
        <begin position="174"/>
        <end position="344"/>
    </location>
</feature>
<dbReference type="GO" id="GO:0015074">
    <property type="term" value="P:DNA integration"/>
    <property type="evidence" value="ECO:0007669"/>
    <property type="project" value="InterPro"/>
</dbReference>
<dbReference type="Gene3D" id="3.30.420.10">
    <property type="entry name" value="Ribonuclease H-like superfamily/Ribonuclease H"/>
    <property type="match status" value="1"/>
</dbReference>
<dbReference type="PANTHER" id="PTHR35004">
    <property type="entry name" value="TRANSPOSASE RV3428C-RELATED"/>
    <property type="match status" value="1"/>
</dbReference>
<dbReference type="InterPro" id="IPR012337">
    <property type="entry name" value="RNaseH-like_sf"/>
</dbReference>
<evidence type="ECO:0000259" key="1">
    <source>
        <dbReference type="PROSITE" id="PS50994"/>
    </source>
</evidence>
<dbReference type="GO" id="GO:0003676">
    <property type="term" value="F:nucleic acid binding"/>
    <property type="evidence" value="ECO:0007669"/>
    <property type="project" value="InterPro"/>
</dbReference>